<evidence type="ECO:0000313" key="2">
    <source>
        <dbReference type="EMBL" id="CAH0989955.1"/>
    </source>
</evidence>
<evidence type="ECO:0000313" key="3">
    <source>
        <dbReference type="Proteomes" id="UP000838100"/>
    </source>
</evidence>
<gene>
    <name evidence="2" type="ORF">SIN8267_00027</name>
</gene>
<name>A0ABM9A9S7_9GAMM</name>
<dbReference type="Proteomes" id="UP000838100">
    <property type="component" value="Unassembled WGS sequence"/>
</dbReference>
<proteinExistence type="predicted"/>
<dbReference type="RefSeq" id="WP_237442657.1">
    <property type="nucleotide sequence ID" value="NZ_CAKLPX010000001.1"/>
</dbReference>
<keyword evidence="3" id="KW-1185">Reference proteome</keyword>
<protein>
    <recommendedName>
        <fullName evidence="4">DUF3124 domain-containing protein</fullName>
    </recommendedName>
</protein>
<evidence type="ECO:0008006" key="4">
    <source>
        <dbReference type="Google" id="ProtNLM"/>
    </source>
</evidence>
<evidence type="ECO:0000256" key="1">
    <source>
        <dbReference type="SAM" id="Phobius"/>
    </source>
</evidence>
<keyword evidence="1" id="KW-1133">Transmembrane helix</keyword>
<dbReference type="InterPro" id="IPR021471">
    <property type="entry name" value="DUF3124"/>
</dbReference>
<sequence>MSKNNRLLQVLSIASPLCVLAMVFYLANLLESFEGIEDRLHYQEPALQLQAAAAASESVRGQDKYYSYVPSYSHVYTGGGKALLLETTLTVRNTDPEAPLTIHSVAYYDSRGKMLREYVSSPLLLPAMATAKYLSELSDVDGGAGANFLVTWSSPRKEANPIFEAVMIGADDSQHISFTSRGQRLDYGVAE</sequence>
<feature type="transmembrane region" description="Helical" evidence="1">
    <location>
        <begin position="7"/>
        <end position="27"/>
    </location>
</feature>
<accession>A0ABM9A9S7</accession>
<organism evidence="2 3">
    <name type="scientific">Sinobacterium norvegicum</name>
    <dbReference type="NCBI Taxonomy" id="1641715"/>
    <lineage>
        <taxon>Bacteria</taxon>
        <taxon>Pseudomonadati</taxon>
        <taxon>Pseudomonadota</taxon>
        <taxon>Gammaproteobacteria</taxon>
        <taxon>Cellvibrionales</taxon>
        <taxon>Spongiibacteraceae</taxon>
        <taxon>Sinobacterium</taxon>
    </lineage>
</organism>
<dbReference type="Pfam" id="PF11322">
    <property type="entry name" value="DUF3124"/>
    <property type="match status" value="1"/>
</dbReference>
<keyword evidence="1" id="KW-0812">Transmembrane</keyword>
<comment type="caution">
    <text evidence="2">The sequence shown here is derived from an EMBL/GenBank/DDBJ whole genome shotgun (WGS) entry which is preliminary data.</text>
</comment>
<dbReference type="EMBL" id="CAKLPX010000001">
    <property type="protein sequence ID" value="CAH0989955.1"/>
    <property type="molecule type" value="Genomic_DNA"/>
</dbReference>
<reference evidence="2" key="1">
    <citation type="submission" date="2021-12" db="EMBL/GenBank/DDBJ databases">
        <authorList>
            <person name="Rodrigo-Torres L."/>
            <person name="Arahal R. D."/>
            <person name="Lucena T."/>
        </authorList>
    </citation>
    <scope>NUCLEOTIDE SEQUENCE</scope>
    <source>
        <strain evidence="2">CECT 8267</strain>
    </source>
</reference>
<keyword evidence="1" id="KW-0472">Membrane</keyword>